<dbReference type="Proteomes" id="UP001175353">
    <property type="component" value="Unassembled WGS sequence"/>
</dbReference>
<proteinExistence type="predicted"/>
<feature type="region of interest" description="Disordered" evidence="1">
    <location>
        <begin position="129"/>
        <end position="229"/>
    </location>
</feature>
<evidence type="ECO:0000313" key="3">
    <source>
        <dbReference type="Proteomes" id="UP001175353"/>
    </source>
</evidence>
<sequence length="754" mass="83441">MTTGTQQLSDDQAMLDVEIAWQQTIRQQLRAEGMSDLGDHVAVKQQALEGQRSQMATSPQAPDQMAFQPASTSPAAAQHSTQRSIPEQQTGSEHMASEAIVPSEPNTLTAPSVKQQRYDFNRLARKIQASNASGDPASATSPISPSPLPTYPLDNPHAATPNPQAASIDELFSTSDPRSAHPIPPRSPRRPSEVKDHNIPNPAGTEPEESIRQHEMDAAVARQQQQQQGTFERFSLSLPGGESGGIGALGAGGRIGGAAEMTTVQGVRAHEYEFGVLLEGLDDLGVVINSLDDITTLLRSSALLRGRGTAPGEQIARRKAAGIWRIHYLEDLHTLVSLWEGAHPGVDAGSVWIAGAKGRVVLSSWDAILMVSWAAKLKMKAARQRERARERAEAEARWRELVESHRPQPPSPSPAPGSPGQQMDVRAPPPPTPRLAPAVTFGELLRGAKPHVSDVCGGAAVPESPRLIDNLEVDDRDDMDEHPNDMTDLTAQVAAEEEEEDTVVMRPRSRPLPRRNPGYEYENACEDPVIIAAEATRARRLSEERNAEIEREVQARKQKKKESATPVEDKPKKEEETNKVEEVYEDFMADNEEMAVWAYKRGKSFWGLDDLAHEQAFKPQPQATRDQAKVEQYLKEWSEDGGEALVPLLDRSGMDWRGHRREMEQMMGEATVENEDRLEQYQVACEIEGGTIQYGPMSGIPMRLTFQEHEKETEKVRDTEALALCENAAMRLELKASRMRWQAAHEQQRRMKGM</sequence>
<feature type="region of interest" description="Disordered" evidence="1">
    <location>
        <begin position="396"/>
        <end position="436"/>
    </location>
</feature>
<name>A0AAN6KF61_9PEZI</name>
<gene>
    <name evidence="2" type="ORF">LTR91_012716</name>
</gene>
<comment type="caution">
    <text evidence="2">The sequence shown here is derived from an EMBL/GenBank/DDBJ whole genome shotgun (WGS) entry which is preliminary data.</text>
</comment>
<feature type="compositionally biased region" description="Pro residues" evidence="1">
    <location>
        <begin position="407"/>
        <end position="417"/>
    </location>
</feature>
<feature type="region of interest" description="Disordered" evidence="1">
    <location>
        <begin position="46"/>
        <end position="113"/>
    </location>
</feature>
<reference evidence="2" key="1">
    <citation type="submission" date="2023-06" db="EMBL/GenBank/DDBJ databases">
        <title>Black Yeasts Isolated from many extreme environments.</title>
        <authorList>
            <person name="Coleine C."/>
            <person name="Stajich J.E."/>
            <person name="Selbmann L."/>
        </authorList>
    </citation>
    <scope>NUCLEOTIDE SEQUENCE</scope>
    <source>
        <strain evidence="2">CCFEE 5200</strain>
    </source>
</reference>
<feature type="compositionally biased region" description="Polar residues" evidence="1">
    <location>
        <begin position="104"/>
        <end position="113"/>
    </location>
</feature>
<feature type="region of interest" description="Disordered" evidence="1">
    <location>
        <begin position="494"/>
        <end position="520"/>
    </location>
</feature>
<accession>A0AAN6KF61</accession>
<organism evidence="2 3">
    <name type="scientific">Friedmanniomyces endolithicus</name>
    <dbReference type="NCBI Taxonomy" id="329885"/>
    <lineage>
        <taxon>Eukaryota</taxon>
        <taxon>Fungi</taxon>
        <taxon>Dikarya</taxon>
        <taxon>Ascomycota</taxon>
        <taxon>Pezizomycotina</taxon>
        <taxon>Dothideomycetes</taxon>
        <taxon>Dothideomycetidae</taxon>
        <taxon>Mycosphaerellales</taxon>
        <taxon>Teratosphaeriaceae</taxon>
        <taxon>Friedmanniomyces</taxon>
    </lineage>
</organism>
<feature type="compositionally biased region" description="Polar residues" evidence="1">
    <location>
        <begin position="69"/>
        <end position="92"/>
    </location>
</feature>
<keyword evidence="3" id="KW-1185">Reference proteome</keyword>
<feature type="region of interest" description="Disordered" evidence="1">
    <location>
        <begin position="540"/>
        <end position="577"/>
    </location>
</feature>
<dbReference type="EMBL" id="JAUJLE010000124">
    <property type="protein sequence ID" value="KAK0979118.1"/>
    <property type="molecule type" value="Genomic_DNA"/>
</dbReference>
<dbReference type="AlphaFoldDB" id="A0AAN6KF61"/>
<feature type="compositionally biased region" description="Polar residues" evidence="1">
    <location>
        <begin position="51"/>
        <end position="61"/>
    </location>
</feature>
<evidence type="ECO:0000256" key="1">
    <source>
        <dbReference type="SAM" id="MobiDB-lite"/>
    </source>
</evidence>
<protein>
    <submittedName>
        <fullName evidence="2">Uncharacterized protein</fullName>
    </submittedName>
</protein>
<evidence type="ECO:0000313" key="2">
    <source>
        <dbReference type="EMBL" id="KAK0979118.1"/>
    </source>
</evidence>
<feature type="compositionally biased region" description="Basic and acidic residues" evidence="1">
    <location>
        <begin position="396"/>
        <end position="406"/>
    </location>
</feature>